<dbReference type="InterPro" id="IPR001810">
    <property type="entry name" value="F-box_dom"/>
</dbReference>
<proteinExistence type="predicted"/>
<dbReference type="Pfam" id="PF12937">
    <property type="entry name" value="F-box-like"/>
    <property type="match status" value="1"/>
</dbReference>
<accession>A0A8H7M7V7</accession>
<organism evidence="4 5">
    <name type="scientific">Rhizoctonia solani</name>
    <dbReference type="NCBI Taxonomy" id="456999"/>
    <lineage>
        <taxon>Eukaryota</taxon>
        <taxon>Fungi</taxon>
        <taxon>Dikarya</taxon>
        <taxon>Basidiomycota</taxon>
        <taxon>Agaricomycotina</taxon>
        <taxon>Agaricomycetes</taxon>
        <taxon>Cantharellales</taxon>
        <taxon>Ceratobasidiaceae</taxon>
        <taxon>Rhizoctonia</taxon>
    </lineage>
</organism>
<gene>
    <name evidence="4" type="ORF">RHS01_04561</name>
</gene>
<dbReference type="PANTHER" id="PTHR11280:SF5">
    <property type="entry name" value="GLUCOSAMINE-6-PHOSPHATE ISOMERASE"/>
    <property type="match status" value="1"/>
</dbReference>
<dbReference type="GO" id="GO:0005737">
    <property type="term" value="C:cytoplasm"/>
    <property type="evidence" value="ECO:0007669"/>
    <property type="project" value="TreeGrafter"/>
</dbReference>
<evidence type="ECO:0000256" key="2">
    <source>
        <dbReference type="SAM" id="MobiDB-lite"/>
    </source>
</evidence>
<name>A0A8H7M7V7_9AGAM</name>
<dbReference type="InterPro" id="IPR004547">
    <property type="entry name" value="Glucosamine6P_isomerase"/>
</dbReference>
<dbReference type="Gene3D" id="1.20.1280.50">
    <property type="match status" value="1"/>
</dbReference>
<reference evidence="4" key="1">
    <citation type="submission" date="2020-09" db="EMBL/GenBank/DDBJ databases">
        <title>Comparative genome analyses of four rice-infecting Rhizoctonia solani isolates reveal extensive enrichment of homogalacturonan modification genes.</title>
        <authorList>
            <person name="Lee D.-Y."/>
            <person name="Jeon J."/>
            <person name="Kim K.-T."/>
            <person name="Cheong K."/>
            <person name="Song H."/>
            <person name="Choi G."/>
            <person name="Ko J."/>
            <person name="Opiyo S.O."/>
            <person name="Zuo S."/>
            <person name="Madhav S."/>
            <person name="Lee Y.-H."/>
            <person name="Wang G.-L."/>
        </authorList>
    </citation>
    <scope>NUCLEOTIDE SEQUENCE</scope>
    <source>
        <strain evidence="4">AG1-IA B2</strain>
    </source>
</reference>
<protein>
    <submittedName>
        <fullName evidence="4">Glucosamine-6-phosphate deaminase</fullName>
    </submittedName>
</protein>
<dbReference type="GO" id="GO:0004342">
    <property type="term" value="F:glucosamine-6-phosphate deaminase activity"/>
    <property type="evidence" value="ECO:0007669"/>
    <property type="project" value="UniProtKB-EC"/>
</dbReference>
<dbReference type="Proteomes" id="UP000614334">
    <property type="component" value="Unassembled WGS sequence"/>
</dbReference>
<dbReference type="PANTHER" id="PTHR11280">
    <property type="entry name" value="GLUCOSAMINE-6-PHOSPHATE ISOMERASE"/>
    <property type="match status" value="1"/>
</dbReference>
<dbReference type="InterPro" id="IPR018321">
    <property type="entry name" value="Glucosamine6P_isomerase_CS"/>
</dbReference>
<feature type="domain" description="F-box" evidence="3">
    <location>
        <begin position="452"/>
        <end position="507"/>
    </location>
</feature>
<dbReference type="CDD" id="cd01399">
    <property type="entry name" value="GlcN6P_deaminase"/>
    <property type="match status" value="1"/>
</dbReference>
<dbReference type="AlphaFoldDB" id="A0A8H7M7V7"/>
<dbReference type="InterPro" id="IPR037171">
    <property type="entry name" value="NagB/RpiA_transferase-like"/>
</dbReference>
<dbReference type="SUPFAM" id="SSF100950">
    <property type="entry name" value="NagB/RpiA/CoA transferase-like"/>
    <property type="match status" value="1"/>
</dbReference>
<feature type="region of interest" description="Disordered" evidence="2">
    <location>
        <begin position="589"/>
        <end position="613"/>
    </location>
</feature>
<sequence length="936" mass="103212">MRLIIRDDPAVRILSVYSMEVGRNACFRPWENTSENTLLKANPEKPFVLGLPTGSSPIPTYKYLIKLVKEGKLSFKNVVTFNMDEYVGLPEDHPNHTTPSSYEEAIKKAGGIELFLGGIGEDGHIAFNEPGSSLASRTRIKTLAYDTILANSRFFGNDLSKVPRMALTVGVATVLESREVVVVVTGLRKSLALSKAIEEGVNHLWTLSALQMHPWSLIVCDEDATAELHVKTVKYFKSIEMVQQEVEKAHAKDEAQGVGNMETLRTSARSTHQYRVGSTLNSMLSGNVARFDGGYFKVFHFGGQKKARIFDFVDITATAKLLTITIEIMMTTDVAFAVAQSEIDHAHRTNVYGILVVCGQKYLGAYLDRFSDKRSEPDLSYVFRGKHIKQSCAIADWSQRGMVHKEASDPGPTEDKRGELPGTSIPLSFAKLTLFNLTLCPFPGFLSVMIHINSLPSEVLAHIFELGTASPENDFGQENFPSLVSLVCQSWRTLALDTPTLWNNLTLDSKELPPFAKTRTYITRSKGTPLNIYLDFSSRAQPDLVKAVLDVILPEIARWRHLIIVVPHFDIITQSRSFEALWAAEFDPTQPEPRDLPPPISIFGPTHADPDDEDEFDPTPAYVTGPTIPPHGHTEPLRVDLPYLKSLTLDCFDPEYVERLLARVCTPSLDELSLADASGDSSRVFEMLAIGRGSNTDAVGRSVGVGAHNWAAQASTLSMVAGSTLSLNGYLGSTFSVVGAGSSASIDSTSSASSTAAFPRLTTLKISSVECTPAAFRQLVRGLPNLTNVKLDARDADPEVLCTLAETESDNESEIDPEDMVPPRPTFHPTFPNMRGSALERICPRLQTISCTGVPGRVIREFVARRIKARVPIRKVRVCVASSGDGDEENPEPVVEGGHWLSAEDREWLERHVELEFFDEDEEEDIDGGAWWSTWD</sequence>
<dbReference type="GO" id="GO:0006046">
    <property type="term" value="P:N-acetylglucosamine catabolic process"/>
    <property type="evidence" value="ECO:0007669"/>
    <property type="project" value="TreeGrafter"/>
</dbReference>
<dbReference type="GO" id="GO:0006043">
    <property type="term" value="P:glucosamine catabolic process"/>
    <property type="evidence" value="ECO:0007669"/>
    <property type="project" value="TreeGrafter"/>
</dbReference>
<dbReference type="GO" id="GO:0019262">
    <property type="term" value="P:N-acetylneuraminate catabolic process"/>
    <property type="evidence" value="ECO:0007669"/>
    <property type="project" value="TreeGrafter"/>
</dbReference>
<comment type="catalytic activity">
    <reaction evidence="1">
        <text>alpha-D-glucosamine 6-phosphate + H2O = beta-D-fructose 6-phosphate + NH4(+)</text>
        <dbReference type="Rhea" id="RHEA:12172"/>
        <dbReference type="ChEBI" id="CHEBI:15377"/>
        <dbReference type="ChEBI" id="CHEBI:28938"/>
        <dbReference type="ChEBI" id="CHEBI:57634"/>
        <dbReference type="ChEBI" id="CHEBI:75989"/>
        <dbReference type="EC" id="3.5.99.6"/>
    </reaction>
</comment>
<evidence type="ECO:0000256" key="1">
    <source>
        <dbReference type="ARBA" id="ARBA00000644"/>
    </source>
</evidence>
<comment type="caution">
    <text evidence="4">The sequence shown here is derived from an EMBL/GenBank/DDBJ whole genome shotgun (WGS) entry which is preliminary data.</text>
</comment>
<evidence type="ECO:0000259" key="3">
    <source>
        <dbReference type="Pfam" id="PF12937"/>
    </source>
</evidence>
<evidence type="ECO:0000313" key="4">
    <source>
        <dbReference type="EMBL" id="KAF8756735.1"/>
    </source>
</evidence>
<dbReference type="EMBL" id="JACYCF010000006">
    <property type="protein sequence ID" value="KAF8756735.1"/>
    <property type="molecule type" value="Genomic_DNA"/>
</dbReference>
<evidence type="ECO:0000313" key="5">
    <source>
        <dbReference type="Proteomes" id="UP000614334"/>
    </source>
</evidence>
<dbReference type="GO" id="GO:0042802">
    <property type="term" value="F:identical protein binding"/>
    <property type="evidence" value="ECO:0007669"/>
    <property type="project" value="TreeGrafter"/>
</dbReference>
<dbReference type="PROSITE" id="PS01161">
    <property type="entry name" value="GLC_GALNAC_ISOMERASE"/>
    <property type="match status" value="1"/>
</dbReference>
<dbReference type="Gene3D" id="3.40.50.1360">
    <property type="match status" value="2"/>
</dbReference>